<dbReference type="GO" id="GO:0009051">
    <property type="term" value="P:pentose-phosphate shunt, oxidative branch"/>
    <property type="evidence" value="ECO:0007669"/>
    <property type="project" value="TreeGrafter"/>
</dbReference>
<feature type="binding site" evidence="7">
    <location>
        <position position="322"/>
    </location>
    <ligand>
        <name>substrate</name>
    </ligand>
</feature>
<dbReference type="Gene3D" id="3.30.360.10">
    <property type="entry name" value="Dihydrodipicolinate Reductase, domain 2"/>
    <property type="match status" value="1"/>
</dbReference>
<keyword evidence="5 7" id="KW-0560">Oxidoreductase</keyword>
<gene>
    <name evidence="7 10" type="primary">zwf</name>
    <name evidence="10" type="ORF">H8S45_01165</name>
</gene>
<dbReference type="HAMAP" id="MF_00966">
    <property type="entry name" value="G6PD"/>
    <property type="match status" value="1"/>
</dbReference>
<evidence type="ECO:0000259" key="9">
    <source>
        <dbReference type="Pfam" id="PF02781"/>
    </source>
</evidence>
<dbReference type="InterPro" id="IPR019796">
    <property type="entry name" value="G6P_DH_AS"/>
</dbReference>
<feature type="binding site" evidence="7">
    <location>
        <position position="170"/>
    </location>
    <ligand>
        <name>substrate</name>
    </ligand>
</feature>
<dbReference type="Pfam" id="PF02781">
    <property type="entry name" value="G6PD_C"/>
    <property type="match status" value="1"/>
</dbReference>
<dbReference type="GO" id="GO:0006006">
    <property type="term" value="P:glucose metabolic process"/>
    <property type="evidence" value="ECO:0007669"/>
    <property type="project" value="UniProtKB-KW"/>
</dbReference>
<evidence type="ECO:0000256" key="7">
    <source>
        <dbReference type="HAMAP-Rule" id="MF_00966"/>
    </source>
</evidence>
<dbReference type="EC" id="1.1.1.49" evidence="7"/>
<dbReference type="PANTHER" id="PTHR23429:SF0">
    <property type="entry name" value="GLUCOSE-6-PHOSPHATE 1-DEHYDROGENASE"/>
    <property type="match status" value="1"/>
</dbReference>
<feature type="binding site" evidence="7">
    <location>
        <position position="174"/>
    </location>
    <ligand>
        <name>substrate</name>
    </ligand>
</feature>
<evidence type="ECO:0000256" key="6">
    <source>
        <dbReference type="ARBA" id="ARBA00023277"/>
    </source>
</evidence>
<evidence type="ECO:0000259" key="8">
    <source>
        <dbReference type="Pfam" id="PF00479"/>
    </source>
</evidence>
<evidence type="ECO:0000256" key="1">
    <source>
        <dbReference type="ARBA" id="ARBA00004937"/>
    </source>
</evidence>
<dbReference type="GO" id="GO:0050661">
    <property type="term" value="F:NADP binding"/>
    <property type="evidence" value="ECO:0007669"/>
    <property type="project" value="UniProtKB-UniRule"/>
</dbReference>
<evidence type="ECO:0000313" key="10">
    <source>
        <dbReference type="EMBL" id="MBC5724085.1"/>
    </source>
</evidence>
<dbReference type="Gene3D" id="3.40.50.720">
    <property type="entry name" value="NAD(P)-binding Rossmann-like Domain"/>
    <property type="match status" value="1"/>
</dbReference>
<comment type="similarity">
    <text evidence="2 7">Belongs to the glucose-6-phosphate dehydrogenase family.</text>
</comment>
<accession>A0A923LRT0</accession>
<feature type="binding site" evidence="7">
    <location>
        <position position="208"/>
    </location>
    <ligand>
        <name>substrate</name>
    </ligand>
</feature>
<dbReference type="SUPFAM" id="SSF55347">
    <property type="entry name" value="Glyceraldehyde-3-phosphate dehydrogenase-like, C-terminal domain"/>
    <property type="match status" value="1"/>
</dbReference>
<feature type="binding site" evidence="7">
    <location>
        <begin position="85"/>
        <end position="86"/>
    </location>
    <ligand>
        <name>NADP(+)</name>
        <dbReference type="ChEBI" id="CHEBI:58349"/>
    </ligand>
</feature>
<dbReference type="PANTHER" id="PTHR23429">
    <property type="entry name" value="GLUCOSE-6-PHOSPHATE 1-DEHYDROGENASE G6PD"/>
    <property type="match status" value="1"/>
</dbReference>
<dbReference type="Pfam" id="PF00479">
    <property type="entry name" value="G6PD_N"/>
    <property type="match status" value="1"/>
</dbReference>
<dbReference type="NCBIfam" id="TIGR00871">
    <property type="entry name" value="zwf"/>
    <property type="match status" value="1"/>
</dbReference>
<keyword evidence="3 7" id="KW-0313">Glucose metabolism</keyword>
<dbReference type="AlphaFoldDB" id="A0A923LRT0"/>
<feature type="binding site" evidence="7">
    <location>
        <position position="140"/>
    </location>
    <ligand>
        <name>NADP(+)</name>
        <dbReference type="ChEBI" id="CHEBI:58349"/>
    </ligand>
</feature>
<comment type="catalytic activity">
    <reaction evidence="7">
        <text>D-glucose 6-phosphate + NADP(+) = 6-phospho-D-glucono-1,5-lactone + NADPH + H(+)</text>
        <dbReference type="Rhea" id="RHEA:15841"/>
        <dbReference type="ChEBI" id="CHEBI:15378"/>
        <dbReference type="ChEBI" id="CHEBI:57783"/>
        <dbReference type="ChEBI" id="CHEBI:57955"/>
        <dbReference type="ChEBI" id="CHEBI:58349"/>
        <dbReference type="ChEBI" id="CHEBI:61548"/>
        <dbReference type="EC" id="1.1.1.49"/>
    </reaction>
</comment>
<evidence type="ECO:0000256" key="3">
    <source>
        <dbReference type="ARBA" id="ARBA00022526"/>
    </source>
</evidence>
<dbReference type="RefSeq" id="WP_147573678.1">
    <property type="nucleotide sequence ID" value="NZ_JACOPL010000001.1"/>
</dbReference>
<dbReference type="GO" id="GO:0004345">
    <property type="term" value="F:glucose-6-phosphate dehydrogenase activity"/>
    <property type="evidence" value="ECO:0007669"/>
    <property type="project" value="UniProtKB-UniRule"/>
</dbReference>
<comment type="caution">
    <text evidence="10">The sequence shown here is derived from an EMBL/GenBank/DDBJ whole genome shotgun (WGS) entry which is preliminary data.</text>
</comment>
<dbReference type="PRINTS" id="PR00079">
    <property type="entry name" value="G6PDHDRGNASE"/>
</dbReference>
<sequence length="464" mass="53212">MSKAFTIFGGTGDLTFRKLLPALYNGSISGAESEDYQIIIIGRREYTTEQYCALAREWVQKFARLPYSDRAFGRFASRIAYYRMDFSDPAAYQELNDYFSAHGIEEFIFYLAVAPRFFGLIAENLASVSGASRGKVILEKPFGETLEAAKDLNRRLETIFSPDQIYRIDHYLGKEMVRNIETIRFSNPIFTNLWDARFIESVQISALEDVGVESRGGYYDEAGAMKDMVQNHLFQILSIVAMERPSDYIGSDMHAEQLKVLHALRPVGQEPIKDTLVLGQYEGYRQEKLVGAHSQTDTYAALRLFIDNDRWRGAPFYIRTGKKLGEREMNVVVTFRRPRPDVAHNVLVIRIQPTEGVYLQFNIQKPGDTTDITQAKMDFCQSCLLENRINTPEAYERLIGACIRGEHFWFSQWDQIETGWEYVEQLRTAYREAGLPLVSYPTGSSGPVQADRLLERFGHAWFKT</sequence>
<keyword evidence="4 7" id="KW-0521">NADP</keyword>
<feature type="binding site" evidence="7">
    <location>
        <position position="43"/>
    </location>
    <ligand>
        <name>NADP(+)</name>
        <dbReference type="ChEBI" id="CHEBI:58349"/>
    </ligand>
</feature>
<keyword evidence="6 7" id="KW-0119">Carbohydrate metabolism</keyword>
<comment type="function">
    <text evidence="7">Catalyzes the oxidation of glucose 6-phosphate to 6-phosphogluconolactone.</text>
</comment>
<dbReference type="InterPro" id="IPR022675">
    <property type="entry name" value="G6P_DH_C"/>
</dbReference>
<evidence type="ECO:0000256" key="5">
    <source>
        <dbReference type="ARBA" id="ARBA00023002"/>
    </source>
</evidence>
<dbReference type="SUPFAM" id="SSF51735">
    <property type="entry name" value="NAD(P)-binding Rossmann-fold domains"/>
    <property type="match status" value="1"/>
</dbReference>
<dbReference type="Proteomes" id="UP000606499">
    <property type="component" value="Unassembled WGS sequence"/>
</dbReference>
<protein>
    <recommendedName>
        <fullName evidence="7">Glucose-6-phosphate 1-dehydrogenase</fullName>
        <shortName evidence="7">G6PD</shortName>
        <ecNumber evidence="7">1.1.1.49</ecNumber>
    </recommendedName>
</protein>
<feature type="binding site" evidence="7">
    <location>
        <position position="227"/>
    </location>
    <ligand>
        <name>substrate</name>
    </ligand>
</feature>
<evidence type="ECO:0000256" key="4">
    <source>
        <dbReference type="ARBA" id="ARBA00022857"/>
    </source>
</evidence>
<dbReference type="EMBL" id="JACOPL010000001">
    <property type="protein sequence ID" value="MBC5724085.1"/>
    <property type="molecule type" value="Genomic_DNA"/>
</dbReference>
<dbReference type="InterPro" id="IPR001282">
    <property type="entry name" value="G6P_DH"/>
</dbReference>
<dbReference type="PIRSF" id="PIRSF000110">
    <property type="entry name" value="G6PD"/>
    <property type="match status" value="1"/>
</dbReference>
<keyword evidence="11" id="KW-1185">Reference proteome</keyword>
<dbReference type="PROSITE" id="PS00069">
    <property type="entry name" value="G6P_DEHYDROGENASE"/>
    <property type="match status" value="1"/>
</dbReference>
<dbReference type="GO" id="GO:0005829">
    <property type="term" value="C:cytosol"/>
    <property type="evidence" value="ECO:0007669"/>
    <property type="project" value="TreeGrafter"/>
</dbReference>
<comment type="pathway">
    <text evidence="1 7">Carbohydrate degradation; pentose phosphate pathway; D-ribulose 5-phosphate from D-glucose 6-phosphate (oxidative stage): step 1/3.</text>
</comment>
<dbReference type="InterPro" id="IPR036291">
    <property type="entry name" value="NAD(P)-bd_dom_sf"/>
</dbReference>
<feature type="domain" description="Glucose-6-phosphate dehydrogenase C-terminal" evidence="9">
    <location>
        <begin position="182"/>
        <end position="461"/>
    </location>
</feature>
<reference evidence="10" key="1">
    <citation type="submission" date="2020-08" db="EMBL/GenBank/DDBJ databases">
        <title>Genome public.</title>
        <authorList>
            <person name="Liu C."/>
            <person name="Sun Q."/>
        </authorList>
    </citation>
    <scope>NUCLEOTIDE SEQUENCE</scope>
    <source>
        <strain evidence="10">NSJ-28</strain>
    </source>
</reference>
<comment type="caution">
    <text evidence="7">Lacks conserved residue(s) required for the propagation of feature annotation.</text>
</comment>
<name>A0A923LRT0_9FIRM</name>
<evidence type="ECO:0000313" key="11">
    <source>
        <dbReference type="Proteomes" id="UP000606499"/>
    </source>
</evidence>
<feature type="active site" description="Proton acceptor" evidence="7">
    <location>
        <position position="232"/>
    </location>
</feature>
<proteinExistence type="inferred from homology"/>
<organism evidence="10 11">
    <name type="scientific">Agathobaculum faecis</name>
    <dbReference type="NCBI Taxonomy" id="2763013"/>
    <lineage>
        <taxon>Bacteria</taxon>
        <taxon>Bacillati</taxon>
        <taxon>Bacillota</taxon>
        <taxon>Clostridia</taxon>
        <taxon>Eubacteriales</taxon>
        <taxon>Butyricicoccaceae</taxon>
        <taxon>Agathobaculum</taxon>
    </lineage>
</organism>
<evidence type="ECO:0000256" key="2">
    <source>
        <dbReference type="ARBA" id="ARBA00009975"/>
    </source>
</evidence>
<feature type="domain" description="Glucose-6-phosphate dehydrogenase NAD-binding" evidence="8">
    <location>
        <begin position="7"/>
        <end position="179"/>
    </location>
</feature>
<dbReference type="InterPro" id="IPR022674">
    <property type="entry name" value="G6P_DH_NAD-bd"/>
</dbReference>